<dbReference type="Proteomes" id="UP000199220">
    <property type="component" value="Unassembled WGS sequence"/>
</dbReference>
<dbReference type="EMBL" id="FNTX01000001">
    <property type="protein sequence ID" value="SED77769.1"/>
    <property type="molecule type" value="Genomic_DNA"/>
</dbReference>
<organism evidence="1 2">
    <name type="scientific">Ruania alba</name>
    <dbReference type="NCBI Taxonomy" id="648782"/>
    <lineage>
        <taxon>Bacteria</taxon>
        <taxon>Bacillati</taxon>
        <taxon>Actinomycetota</taxon>
        <taxon>Actinomycetes</taxon>
        <taxon>Micrococcales</taxon>
        <taxon>Ruaniaceae</taxon>
        <taxon>Ruania</taxon>
    </lineage>
</organism>
<keyword evidence="2" id="KW-1185">Reference proteome</keyword>
<dbReference type="AlphaFoldDB" id="A0A1H5DG29"/>
<name>A0A1H5DG29_9MICO</name>
<dbReference type="OrthoDB" id="4290974at2"/>
<reference evidence="2" key="1">
    <citation type="submission" date="2016-10" db="EMBL/GenBank/DDBJ databases">
        <authorList>
            <person name="Varghese N."/>
            <person name="Submissions S."/>
        </authorList>
    </citation>
    <scope>NUCLEOTIDE SEQUENCE [LARGE SCALE GENOMIC DNA]</scope>
    <source>
        <strain evidence="2">DSM 21368</strain>
    </source>
</reference>
<protein>
    <submittedName>
        <fullName evidence="1">Uncharacterized protein</fullName>
    </submittedName>
</protein>
<dbReference type="RefSeq" id="WP_089771680.1">
    <property type="nucleotide sequence ID" value="NZ_FNTX01000001.1"/>
</dbReference>
<evidence type="ECO:0000313" key="2">
    <source>
        <dbReference type="Proteomes" id="UP000199220"/>
    </source>
</evidence>
<gene>
    <name evidence="1" type="ORF">SAMN04488554_0668</name>
</gene>
<sequence length="102" mass="11186">MSDLGNFVEERLAEEDLPTEVLQAYGRVLKVAGQMRRAGAEGDLMSWFTGASALVKAGEYVFGADAEAEAARFSDQLLASLAATWSDHPDYRSRWAKKLTSK</sequence>
<proteinExistence type="predicted"/>
<evidence type="ECO:0000313" key="1">
    <source>
        <dbReference type="EMBL" id="SED77769.1"/>
    </source>
</evidence>
<accession>A0A1H5DG29</accession>